<dbReference type="PANTHER" id="PTHR13887:SF14">
    <property type="entry name" value="DISULFIDE BOND FORMATION PROTEIN D"/>
    <property type="match status" value="1"/>
</dbReference>
<keyword evidence="2" id="KW-0732">Signal</keyword>
<feature type="transmembrane region" description="Helical" evidence="6">
    <location>
        <begin position="6"/>
        <end position="25"/>
    </location>
</feature>
<evidence type="ECO:0000256" key="6">
    <source>
        <dbReference type="SAM" id="Phobius"/>
    </source>
</evidence>
<sequence length="213" mass="24868">MQNRKLVIFSVLILLGLFFIGGYLYKNSKQTSVTKISDEQAWLLQKPYSYVIGNKKAKVQIVEFFDPACGACAYFYEKVEELMKEKEGKMQLVLRYAPFHKNSNYAVKMLEGAREQGLFIETLEYMFKTQSQWIENHVVNPQKLWALLPNIKGLDMDKLAFFMNEDKADEIIRQDLEDVEKLKIDKTPSYFVNGEELKVFGWDNLVKLIDSHL</sequence>
<dbReference type="OrthoDB" id="9784686at2"/>
<evidence type="ECO:0000256" key="3">
    <source>
        <dbReference type="ARBA" id="ARBA00023002"/>
    </source>
</evidence>
<dbReference type="AlphaFoldDB" id="A0A4Q1AP67"/>
<keyword evidence="3" id="KW-0560">Oxidoreductase</keyword>
<reference evidence="8 9" key="1">
    <citation type="submission" date="2017-10" db="EMBL/GenBank/DDBJ databases">
        <title>Genomics of the genus Arcobacter.</title>
        <authorList>
            <person name="Perez-Cataluna A."/>
            <person name="Figueras M.J."/>
        </authorList>
    </citation>
    <scope>NUCLEOTIDE SEQUENCE [LARGE SCALE GENOMIC DNA]</scope>
    <source>
        <strain evidence="8 9">CECT 8441</strain>
    </source>
</reference>
<evidence type="ECO:0000256" key="2">
    <source>
        <dbReference type="ARBA" id="ARBA00022729"/>
    </source>
</evidence>
<dbReference type="GO" id="GO:0016491">
    <property type="term" value="F:oxidoreductase activity"/>
    <property type="evidence" value="ECO:0007669"/>
    <property type="project" value="UniProtKB-KW"/>
</dbReference>
<evidence type="ECO:0000256" key="1">
    <source>
        <dbReference type="ARBA" id="ARBA00005791"/>
    </source>
</evidence>
<name>A0A4Q1AP67_9BACT</name>
<accession>A0A4Q1AP67</accession>
<keyword evidence="4" id="KW-1015">Disulfide bond</keyword>
<organism evidence="8 9">
    <name type="scientific">Halarcobacter ebronensis</name>
    <dbReference type="NCBI Taxonomy" id="1462615"/>
    <lineage>
        <taxon>Bacteria</taxon>
        <taxon>Pseudomonadati</taxon>
        <taxon>Campylobacterota</taxon>
        <taxon>Epsilonproteobacteria</taxon>
        <taxon>Campylobacterales</taxon>
        <taxon>Arcobacteraceae</taxon>
        <taxon>Halarcobacter</taxon>
    </lineage>
</organism>
<dbReference type="Pfam" id="PF13462">
    <property type="entry name" value="Thioredoxin_4"/>
    <property type="match status" value="1"/>
</dbReference>
<gene>
    <name evidence="8" type="ORF">CRV07_10355</name>
</gene>
<evidence type="ECO:0000313" key="9">
    <source>
        <dbReference type="Proteomes" id="UP000289758"/>
    </source>
</evidence>
<proteinExistence type="inferred from homology"/>
<dbReference type="PANTHER" id="PTHR13887">
    <property type="entry name" value="GLUTATHIONE S-TRANSFERASE KAPPA"/>
    <property type="match status" value="1"/>
</dbReference>
<keyword evidence="6" id="KW-0472">Membrane</keyword>
<keyword evidence="6" id="KW-1133">Transmembrane helix</keyword>
<keyword evidence="5" id="KW-0676">Redox-active center</keyword>
<dbReference type="EMBL" id="PDKK01000009">
    <property type="protein sequence ID" value="RXK04548.1"/>
    <property type="molecule type" value="Genomic_DNA"/>
</dbReference>
<keyword evidence="9" id="KW-1185">Reference proteome</keyword>
<comment type="caution">
    <text evidence="8">The sequence shown here is derived from an EMBL/GenBank/DDBJ whole genome shotgun (WGS) entry which is preliminary data.</text>
</comment>
<dbReference type="Proteomes" id="UP000289758">
    <property type="component" value="Unassembled WGS sequence"/>
</dbReference>
<evidence type="ECO:0000256" key="4">
    <source>
        <dbReference type="ARBA" id="ARBA00023157"/>
    </source>
</evidence>
<dbReference type="Gene3D" id="3.40.30.10">
    <property type="entry name" value="Glutaredoxin"/>
    <property type="match status" value="1"/>
</dbReference>
<evidence type="ECO:0000256" key="5">
    <source>
        <dbReference type="ARBA" id="ARBA00023284"/>
    </source>
</evidence>
<protein>
    <submittedName>
        <fullName evidence="8">Disulfide bond formation protein DsbA</fullName>
    </submittedName>
</protein>
<dbReference type="InterPro" id="IPR013766">
    <property type="entry name" value="Thioredoxin_domain"/>
</dbReference>
<dbReference type="RefSeq" id="WP_129087610.1">
    <property type="nucleotide sequence ID" value="NZ_CP053836.1"/>
</dbReference>
<keyword evidence="6" id="KW-0812">Transmembrane</keyword>
<dbReference type="SUPFAM" id="SSF52833">
    <property type="entry name" value="Thioredoxin-like"/>
    <property type="match status" value="1"/>
</dbReference>
<feature type="domain" description="Thioredoxin" evidence="7">
    <location>
        <begin position="22"/>
        <end position="181"/>
    </location>
</feature>
<dbReference type="InterPro" id="IPR012336">
    <property type="entry name" value="Thioredoxin-like_fold"/>
</dbReference>
<evidence type="ECO:0000259" key="7">
    <source>
        <dbReference type="PROSITE" id="PS51352"/>
    </source>
</evidence>
<evidence type="ECO:0000313" key="8">
    <source>
        <dbReference type="EMBL" id="RXK04548.1"/>
    </source>
</evidence>
<dbReference type="InterPro" id="IPR036249">
    <property type="entry name" value="Thioredoxin-like_sf"/>
</dbReference>
<dbReference type="PROSITE" id="PS51352">
    <property type="entry name" value="THIOREDOXIN_2"/>
    <property type="match status" value="1"/>
</dbReference>
<comment type="similarity">
    <text evidence="1">Belongs to the thioredoxin family. DsbA subfamily.</text>
</comment>